<evidence type="ECO:0000259" key="2">
    <source>
        <dbReference type="Pfam" id="PF21531"/>
    </source>
</evidence>
<evidence type="ECO:0000259" key="1">
    <source>
        <dbReference type="Pfam" id="PF18367"/>
    </source>
</evidence>
<dbReference type="RefSeq" id="WP_341777864.1">
    <property type="nucleotide sequence ID" value="NZ_JAAMOX010000001.1"/>
</dbReference>
<dbReference type="InterPro" id="IPR041098">
    <property type="entry name" value="Rv2175c_C"/>
</dbReference>
<dbReference type="InterPro" id="IPR048576">
    <property type="entry name" value="Rv2175c_wHTH"/>
</dbReference>
<sequence>MTESSVQTDYYTIPDLVELFGVGPGRVRRMIEQRELGAVRIDGVLKVPAVFLLNDEPLPVLKGTIVVLEDAGFTNEEALNWLLSDNETLGVSPIEALRAGRKAEVRRVALALAF</sequence>
<dbReference type="EMBL" id="JAAMOX010000001">
    <property type="protein sequence ID" value="NIH53101.1"/>
    <property type="molecule type" value="Genomic_DNA"/>
</dbReference>
<evidence type="ECO:0000313" key="3">
    <source>
        <dbReference type="EMBL" id="NIH53101.1"/>
    </source>
</evidence>
<dbReference type="AlphaFoldDB" id="A0A7X5R004"/>
<name>A0A7X5R004_9MICO</name>
<comment type="caution">
    <text evidence="3">The sequence shown here is derived from an EMBL/GenBank/DDBJ whole genome shotgun (WGS) entry which is preliminary data.</text>
</comment>
<dbReference type="GO" id="GO:0003677">
    <property type="term" value="F:DNA binding"/>
    <property type="evidence" value="ECO:0007669"/>
    <property type="project" value="InterPro"/>
</dbReference>
<evidence type="ECO:0000313" key="4">
    <source>
        <dbReference type="Proteomes" id="UP000541033"/>
    </source>
</evidence>
<dbReference type="Pfam" id="PF21531">
    <property type="entry name" value="Rv2175c_wHTH"/>
    <property type="match status" value="1"/>
</dbReference>
<gene>
    <name evidence="3" type="ORF">FHX76_000969</name>
</gene>
<evidence type="ECO:0008006" key="5">
    <source>
        <dbReference type="Google" id="ProtNLM"/>
    </source>
</evidence>
<proteinExistence type="predicted"/>
<protein>
    <recommendedName>
        <fullName evidence="5">DNA-binding protein</fullName>
    </recommendedName>
</protein>
<keyword evidence="4" id="KW-1185">Reference proteome</keyword>
<feature type="domain" description="DNA-binding protein Rv2175c wHTH" evidence="2">
    <location>
        <begin position="9"/>
        <end position="52"/>
    </location>
</feature>
<accession>A0A7X5R004</accession>
<dbReference type="Pfam" id="PF18367">
    <property type="entry name" value="Rv2175c_C"/>
    <property type="match status" value="1"/>
</dbReference>
<reference evidence="3 4" key="1">
    <citation type="submission" date="2020-02" db="EMBL/GenBank/DDBJ databases">
        <title>Sequencing the genomes of 1000 actinobacteria strains.</title>
        <authorList>
            <person name="Klenk H.-P."/>
        </authorList>
    </citation>
    <scope>NUCLEOTIDE SEQUENCE [LARGE SCALE GENOMIC DNA]</scope>
    <source>
        <strain evidence="3 4">DSM 27960</strain>
    </source>
</reference>
<organism evidence="3 4">
    <name type="scientific">Lysinibacter cavernae</name>
    <dbReference type="NCBI Taxonomy" id="1640652"/>
    <lineage>
        <taxon>Bacteria</taxon>
        <taxon>Bacillati</taxon>
        <taxon>Actinomycetota</taxon>
        <taxon>Actinomycetes</taxon>
        <taxon>Micrococcales</taxon>
        <taxon>Microbacteriaceae</taxon>
        <taxon>Lysinibacter</taxon>
    </lineage>
</organism>
<dbReference type="Proteomes" id="UP000541033">
    <property type="component" value="Unassembled WGS sequence"/>
</dbReference>
<feature type="domain" description="Rv2175c C-terminal" evidence="1">
    <location>
        <begin position="60"/>
        <end position="113"/>
    </location>
</feature>